<proteinExistence type="predicted"/>
<organism evidence="2 3">
    <name type="scientific">Thelohanellus kitauei</name>
    <name type="common">Myxosporean</name>
    <dbReference type="NCBI Taxonomy" id="669202"/>
    <lineage>
        <taxon>Eukaryota</taxon>
        <taxon>Metazoa</taxon>
        <taxon>Cnidaria</taxon>
        <taxon>Myxozoa</taxon>
        <taxon>Myxosporea</taxon>
        <taxon>Bivalvulida</taxon>
        <taxon>Platysporina</taxon>
        <taxon>Myxobolidae</taxon>
        <taxon>Thelohanellus</taxon>
    </lineage>
</organism>
<dbReference type="AlphaFoldDB" id="A0A0C2NDU6"/>
<dbReference type="Proteomes" id="UP000031668">
    <property type="component" value="Unassembled WGS sequence"/>
</dbReference>
<dbReference type="Pfam" id="PF12762">
    <property type="entry name" value="DDE_Tnp_IS1595"/>
    <property type="match status" value="1"/>
</dbReference>
<protein>
    <recommendedName>
        <fullName evidence="1">ISXO2-like transposase domain-containing protein</fullName>
    </recommendedName>
</protein>
<evidence type="ECO:0000313" key="3">
    <source>
        <dbReference type="Proteomes" id="UP000031668"/>
    </source>
</evidence>
<comment type="caution">
    <text evidence="2">The sequence shown here is derived from an EMBL/GenBank/DDBJ whole genome shotgun (WGS) entry which is preliminary data.</text>
</comment>
<dbReference type="PANTHER" id="PTHR47163:SF2">
    <property type="entry name" value="SI:DKEY-17M8.2"/>
    <property type="match status" value="1"/>
</dbReference>
<dbReference type="InterPro" id="IPR024445">
    <property type="entry name" value="Tnp_ISXO2-like"/>
</dbReference>
<dbReference type="InterPro" id="IPR053164">
    <property type="entry name" value="IS1016-like_transposase"/>
</dbReference>
<accession>A0A0C2NDU6</accession>
<reference evidence="2 3" key="1">
    <citation type="journal article" date="2014" name="Genome Biol. Evol.">
        <title>The genome of the myxosporean Thelohanellus kitauei shows adaptations to nutrient acquisition within its fish host.</title>
        <authorList>
            <person name="Yang Y."/>
            <person name="Xiong J."/>
            <person name="Zhou Z."/>
            <person name="Huo F."/>
            <person name="Miao W."/>
            <person name="Ran C."/>
            <person name="Liu Y."/>
            <person name="Zhang J."/>
            <person name="Feng J."/>
            <person name="Wang M."/>
            <person name="Wang M."/>
            <person name="Wang L."/>
            <person name="Yao B."/>
        </authorList>
    </citation>
    <scope>NUCLEOTIDE SEQUENCE [LARGE SCALE GENOMIC DNA]</scope>
    <source>
        <strain evidence="2">Wuqing</strain>
    </source>
</reference>
<sequence length="169" mass="19802">MKWNLRDNGWKPCNRSNSKLAYDKILQKNLSSNEHHHPFLKTWKWRRKMSEMKNAVVVIRAGEYLLRVECHITEDGSYISNGTGLFKVDRQKRETLMLIIQEHVLEGSLIWRDEWAAHNAINNGGSFQRGSVDHSQNFISQTGVHTQNVKRMWSQLRLKLVKNMRGTSE</sequence>
<evidence type="ECO:0000313" key="2">
    <source>
        <dbReference type="EMBL" id="KII72142.1"/>
    </source>
</evidence>
<dbReference type="OrthoDB" id="6490366at2759"/>
<evidence type="ECO:0000259" key="1">
    <source>
        <dbReference type="Pfam" id="PF12762"/>
    </source>
</evidence>
<keyword evidence="3" id="KW-1185">Reference proteome</keyword>
<dbReference type="PANTHER" id="PTHR47163">
    <property type="entry name" value="DDE_TNP_IS1595 DOMAIN-CONTAINING PROTEIN"/>
    <property type="match status" value="1"/>
</dbReference>
<feature type="domain" description="ISXO2-like transposase" evidence="1">
    <location>
        <begin position="50"/>
        <end position="159"/>
    </location>
</feature>
<dbReference type="EMBL" id="JWZT01001384">
    <property type="protein sequence ID" value="KII72142.1"/>
    <property type="molecule type" value="Genomic_DNA"/>
</dbReference>
<name>A0A0C2NDU6_THEKT</name>
<gene>
    <name evidence="2" type="ORF">RF11_13040</name>
</gene>